<organism evidence="1 2">
    <name type="scientific">Ascodesmis nigricans</name>
    <dbReference type="NCBI Taxonomy" id="341454"/>
    <lineage>
        <taxon>Eukaryota</taxon>
        <taxon>Fungi</taxon>
        <taxon>Dikarya</taxon>
        <taxon>Ascomycota</taxon>
        <taxon>Pezizomycotina</taxon>
        <taxon>Pezizomycetes</taxon>
        <taxon>Pezizales</taxon>
        <taxon>Ascodesmidaceae</taxon>
        <taxon>Ascodesmis</taxon>
    </lineage>
</organism>
<dbReference type="Gene3D" id="3.40.50.1820">
    <property type="entry name" value="alpha/beta hydrolase"/>
    <property type="match status" value="1"/>
</dbReference>
<evidence type="ECO:0000313" key="2">
    <source>
        <dbReference type="Proteomes" id="UP000298138"/>
    </source>
</evidence>
<dbReference type="Proteomes" id="UP000298138">
    <property type="component" value="Unassembled WGS sequence"/>
</dbReference>
<sequence length="311" mass="33518">MESGTPVPADSPYLSTSTALHLAGLTLTIHGLSHLPPAPARITALHLLHPRLETSSYMNAISHHSLSAHHSTNPSRGLITISFDQRNHGQRLVSAARNEAWKQGNPTHAVDMFSMYHGTSVDVSLIIDYLQSALFADEASGYEIDTHIVSGVSLGGHAAYLCLLNEPRISAAGAVIGCADFAALMTQRAEKTRIVGFKVGGCVQFPRALEETVGRVDFGGVGRKKGWEEVARKVKGKRLLALTGNRDKLVPADCSEEVLRALRKMDGFEIVEKGFDAGHECTPQMVAVLAEWVKGVVADFDGKNGQVKAKY</sequence>
<dbReference type="PANTHER" id="PTHR47381">
    <property type="entry name" value="ALPHA/BETA-HYDROLASES SUPERFAMILY PROTEIN"/>
    <property type="match status" value="1"/>
</dbReference>
<dbReference type="InParanoid" id="A0A4S2MIQ2"/>
<dbReference type="SUPFAM" id="SSF53474">
    <property type="entry name" value="alpha/beta-Hydrolases"/>
    <property type="match status" value="1"/>
</dbReference>
<dbReference type="EMBL" id="ML220169">
    <property type="protein sequence ID" value="TGZ76692.1"/>
    <property type="molecule type" value="Genomic_DNA"/>
</dbReference>
<evidence type="ECO:0008006" key="3">
    <source>
        <dbReference type="Google" id="ProtNLM"/>
    </source>
</evidence>
<accession>A0A4S2MIQ2</accession>
<dbReference type="STRING" id="341454.A0A4S2MIQ2"/>
<evidence type="ECO:0000313" key="1">
    <source>
        <dbReference type="EMBL" id="TGZ76692.1"/>
    </source>
</evidence>
<proteinExistence type="predicted"/>
<gene>
    <name evidence="1" type="ORF">EX30DRAFT_336362</name>
</gene>
<protein>
    <recommendedName>
        <fullName evidence="3">Alpha/beta-hydrolase</fullName>
    </recommendedName>
</protein>
<keyword evidence="2" id="KW-1185">Reference proteome</keyword>
<reference evidence="1 2" key="1">
    <citation type="submission" date="2019-04" db="EMBL/GenBank/DDBJ databases">
        <title>Comparative genomics and transcriptomics to analyze fruiting body development in filamentous ascomycetes.</title>
        <authorList>
            <consortium name="DOE Joint Genome Institute"/>
            <person name="Lutkenhaus R."/>
            <person name="Traeger S."/>
            <person name="Breuer J."/>
            <person name="Kuo A."/>
            <person name="Lipzen A."/>
            <person name="Pangilinan J."/>
            <person name="Dilworth D."/>
            <person name="Sandor L."/>
            <person name="Poggeler S."/>
            <person name="Barry K."/>
            <person name="Grigoriev I.V."/>
            <person name="Nowrousian M."/>
        </authorList>
    </citation>
    <scope>NUCLEOTIDE SEQUENCE [LARGE SCALE GENOMIC DNA]</scope>
    <source>
        <strain evidence="1 2">CBS 389.68</strain>
    </source>
</reference>
<name>A0A4S2MIQ2_9PEZI</name>
<dbReference type="AlphaFoldDB" id="A0A4S2MIQ2"/>
<dbReference type="OrthoDB" id="2152248at2759"/>
<dbReference type="InterPro" id="IPR029058">
    <property type="entry name" value="AB_hydrolase_fold"/>
</dbReference>
<dbReference type="PANTHER" id="PTHR47381:SF3">
    <property type="entry name" value="ALPHA_BETA-HYDROLASES SUPERFAMILY PROTEIN"/>
    <property type="match status" value="1"/>
</dbReference>